<protein>
    <submittedName>
        <fullName evidence="1">Uncharacterized protein</fullName>
    </submittedName>
</protein>
<dbReference type="Proteomes" id="UP000309215">
    <property type="component" value="Unassembled WGS sequence"/>
</dbReference>
<dbReference type="AlphaFoldDB" id="A0A4U1IXJ9"/>
<proteinExistence type="predicted"/>
<evidence type="ECO:0000313" key="1">
    <source>
        <dbReference type="EMBL" id="TKC99279.1"/>
    </source>
</evidence>
<comment type="caution">
    <text evidence="1">The sequence shown here is derived from an EMBL/GenBank/DDBJ whole genome shotgun (WGS) entry which is preliminary data.</text>
</comment>
<dbReference type="EMBL" id="SSMQ01000058">
    <property type="protein sequence ID" value="TKC99279.1"/>
    <property type="molecule type" value="Genomic_DNA"/>
</dbReference>
<dbReference type="RefSeq" id="WP_136934068.1">
    <property type="nucleotide sequence ID" value="NZ_SSMQ01000058.1"/>
</dbReference>
<accession>A0A4U1IXJ9</accession>
<organism evidence="1 2">
    <name type="scientific">Polyangium fumosum</name>
    <dbReference type="NCBI Taxonomy" id="889272"/>
    <lineage>
        <taxon>Bacteria</taxon>
        <taxon>Pseudomonadati</taxon>
        <taxon>Myxococcota</taxon>
        <taxon>Polyangia</taxon>
        <taxon>Polyangiales</taxon>
        <taxon>Polyangiaceae</taxon>
        <taxon>Polyangium</taxon>
    </lineage>
</organism>
<keyword evidence="2" id="KW-1185">Reference proteome</keyword>
<reference evidence="1 2" key="1">
    <citation type="submission" date="2019-04" db="EMBL/GenBank/DDBJ databases">
        <authorList>
            <person name="Li Y."/>
            <person name="Wang J."/>
        </authorList>
    </citation>
    <scope>NUCLEOTIDE SEQUENCE [LARGE SCALE GENOMIC DNA]</scope>
    <source>
        <strain evidence="1 2">DSM 14668</strain>
    </source>
</reference>
<sequence>MTRRKKLFAAAIALPIAVAVGVGLKVRRASSDTLGADACDKDLAAVFELCEAGGEICNPDKGLEEACQAGCVMSRCPNHVACTELDSIWCKPCEDEEGALHWRILYEVHEQCSPSPDLDTWRHADWKAYSDCYIAEGERRCPALKNKPQWYRPPRTRD</sequence>
<name>A0A4U1IXJ9_9BACT</name>
<gene>
    <name evidence="1" type="ORF">E8A74_38315</name>
</gene>
<evidence type="ECO:0000313" key="2">
    <source>
        <dbReference type="Proteomes" id="UP000309215"/>
    </source>
</evidence>